<dbReference type="Proteomes" id="UP000838878">
    <property type="component" value="Chromosome 9"/>
</dbReference>
<evidence type="ECO:0000313" key="3">
    <source>
        <dbReference type="Proteomes" id="UP000838878"/>
    </source>
</evidence>
<protein>
    <submittedName>
        <fullName evidence="2">Uncharacterized protein</fullName>
    </submittedName>
</protein>
<reference evidence="2" key="1">
    <citation type="submission" date="2021-12" db="EMBL/GenBank/DDBJ databases">
        <authorList>
            <person name="Martin H S."/>
        </authorList>
    </citation>
    <scope>NUCLEOTIDE SEQUENCE</scope>
</reference>
<proteinExistence type="predicted"/>
<feature type="non-terminal residue" evidence="2">
    <location>
        <position position="128"/>
    </location>
</feature>
<dbReference type="OrthoDB" id="7454007at2759"/>
<accession>A0A8J9V5K4</accession>
<sequence length="128" mass="14628">MEIIPIGYRSPETSATHGSELWLNFNPHNKVQCKHNTVEVFEVPVHGRDRRRPPPSPHAAYPAPARPAAPLPALRHPRRITTHRLRLLLQVLFLQGKYCFHLPLSLRDSNEGYSKLPLPSTLHNEKII</sequence>
<feature type="region of interest" description="Disordered" evidence="1">
    <location>
        <begin position="44"/>
        <end position="74"/>
    </location>
</feature>
<evidence type="ECO:0000256" key="1">
    <source>
        <dbReference type="SAM" id="MobiDB-lite"/>
    </source>
</evidence>
<evidence type="ECO:0000313" key="2">
    <source>
        <dbReference type="EMBL" id="CAH0731737.1"/>
    </source>
</evidence>
<dbReference type="EMBL" id="OV170229">
    <property type="protein sequence ID" value="CAH0731737.1"/>
    <property type="molecule type" value="Genomic_DNA"/>
</dbReference>
<keyword evidence="3" id="KW-1185">Reference proteome</keyword>
<organism evidence="2 3">
    <name type="scientific">Brenthis ino</name>
    <name type="common">lesser marbled fritillary</name>
    <dbReference type="NCBI Taxonomy" id="405034"/>
    <lineage>
        <taxon>Eukaryota</taxon>
        <taxon>Metazoa</taxon>
        <taxon>Ecdysozoa</taxon>
        <taxon>Arthropoda</taxon>
        <taxon>Hexapoda</taxon>
        <taxon>Insecta</taxon>
        <taxon>Pterygota</taxon>
        <taxon>Neoptera</taxon>
        <taxon>Endopterygota</taxon>
        <taxon>Lepidoptera</taxon>
        <taxon>Glossata</taxon>
        <taxon>Ditrysia</taxon>
        <taxon>Papilionoidea</taxon>
        <taxon>Nymphalidae</taxon>
        <taxon>Heliconiinae</taxon>
        <taxon>Argynnini</taxon>
        <taxon>Brenthis</taxon>
    </lineage>
</organism>
<gene>
    <name evidence="2" type="ORF">BINO364_LOCUS16529</name>
</gene>
<dbReference type="AlphaFoldDB" id="A0A8J9V5K4"/>
<name>A0A8J9V5K4_9NEOP</name>